<evidence type="ECO:0000313" key="1">
    <source>
        <dbReference type="EMBL" id="CAK7939829.1"/>
    </source>
</evidence>
<comment type="caution">
    <text evidence="1">The sequence shown here is derived from an EMBL/GenBank/DDBJ whole genome shotgun (WGS) entry which is preliminary data.</text>
</comment>
<gene>
    <name evidence="1" type="ORF">PM001_LOCUS24979</name>
</gene>
<dbReference type="AlphaFoldDB" id="A0AAV1UYN1"/>
<reference evidence="1" key="1">
    <citation type="submission" date="2024-01" db="EMBL/GenBank/DDBJ databases">
        <authorList>
            <person name="Webb A."/>
        </authorList>
    </citation>
    <scope>NUCLEOTIDE SEQUENCE</scope>
    <source>
        <strain evidence="1">Pm1</strain>
    </source>
</reference>
<organism evidence="1 2">
    <name type="scientific">Peronospora matthiolae</name>
    <dbReference type="NCBI Taxonomy" id="2874970"/>
    <lineage>
        <taxon>Eukaryota</taxon>
        <taxon>Sar</taxon>
        <taxon>Stramenopiles</taxon>
        <taxon>Oomycota</taxon>
        <taxon>Peronosporomycetes</taxon>
        <taxon>Peronosporales</taxon>
        <taxon>Peronosporaceae</taxon>
        <taxon>Peronospora</taxon>
    </lineage>
</organism>
<accession>A0AAV1UYN1</accession>
<dbReference type="EMBL" id="CAKLBY020000250">
    <property type="protein sequence ID" value="CAK7939829.1"/>
    <property type="molecule type" value="Genomic_DNA"/>
</dbReference>
<dbReference type="Proteomes" id="UP001162060">
    <property type="component" value="Unassembled WGS sequence"/>
</dbReference>
<proteinExistence type="predicted"/>
<sequence length="85" mass="9329">MALSRRATDDDDEDDECVTCVSLNLTRVTPELCLFDEAVAAYANDPDYADIIAYLRAPSDAALGALSRTKRDTIQRSSINGYLLL</sequence>
<name>A0AAV1UYN1_9STRA</name>
<evidence type="ECO:0000313" key="2">
    <source>
        <dbReference type="Proteomes" id="UP001162060"/>
    </source>
</evidence>
<protein>
    <submittedName>
        <fullName evidence="1">Uncharacterized protein</fullName>
    </submittedName>
</protein>